<evidence type="ECO:0000313" key="2">
    <source>
        <dbReference type="EMBL" id="RDW84662.1"/>
    </source>
</evidence>
<feature type="compositionally biased region" description="Basic and acidic residues" evidence="1">
    <location>
        <begin position="299"/>
        <end position="320"/>
    </location>
</feature>
<dbReference type="AlphaFoldDB" id="A0A3D8SEC2"/>
<dbReference type="EMBL" id="PDLM01000002">
    <property type="protein sequence ID" value="RDW84662.1"/>
    <property type="molecule type" value="Genomic_DNA"/>
</dbReference>
<dbReference type="Proteomes" id="UP000256645">
    <property type="component" value="Unassembled WGS sequence"/>
</dbReference>
<keyword evidence="3" id="KW-1185">Reference proteome</keyword>
<protein>
    <submittedName>
        <fullName evidence="2">Uncharacterized protein</fullName>
    </submittedName>
</protein>
<gene>
    <name evidence="2" type="ORF">BP6252_02252</name>
</gene>
<proteinExistence type="predicted"/>
<dbReference type="OrthoDB" id="10300814at2759"/>
<accession>A0A3D8SEC2</accession>
<evidence type="ECO:0000256" key="1">
    <source>
        <dbReference type="SAM" id="MobiDB-lite"/>
    </source>
</evidence>
<organism evidence="2 3">
    <name type="scientific">Coleophoma cylindrospora</name>
    <dbReference type="NCBI Taxonomy" id="1849047"/>
    <lineage>
        <taxon>Eukaryota</taxon>
        <taxon>Fungi</taxon>
        <taxon>Dikarya</taxon>
        <taxon>Ascomycota</taxon>
        <taxon>Pezizomycotina</taxon>
        <taxon>Leotiomycetes</taxon>
        <taxon>Helotiales</taxon>
        <taxon>Dermateaceae</taxon>
        <taxon>Coleophoma</taxon>
    </lineage>
</organism>
<feature type="region of interest" description="Disordered" evidence="1">
    <location>
        <begin position="293"/>
        <end position="346"/>
    </location>
</feature>
<reference evidence="2 3" key="1">
    <citation type="journal article" date="2018" name="IMA Fungus">
        <title>IMA Genome-F 9: Draft genome sequence of Annulohypoxylon stygium, Aspergillus mulundensis, Berkeleyomyces basicola (syn. Thielaviopsis basicola), Ceratocystis smalleyi, two Cercospora beticola strains, Coleophoma cylindrospora, Fusarium fracticaudum, Phialophora cf. hyalina, and Morchella septimelata.</title>
        <authorList>
            <person name="Wingfield B.D."/>
            <person name="Bills G.F."/>
            <person name="Dong Y."/>
            <person name="Huang W."/>
            <person name="Nel W.J."/>
            <person name="Swalarsk-Parry B.S."/>
            <person name="Vaghefi N."/>
            <person name="Wilken P.M."/>
            <person name="An Z."/>
            <person name="de Beer Z.W."/>
            <person name="De Vos L."/>
            <person name="Chen L."/>
            <person name="Duong T.A."/>
            <person name="Gao Y."/>
            <person name="Hammerbacher A."/>
            <person name="Kikkert J.R."/>
            <person name="Li Y."/>
            <person name="Li H."/>
            <person name="Li K."/>
            <person name="Li Q."/>
            <person name="Liu X."/>
            <person name="Ma X."/>
            <person name="Naidoo K."/>
            <person name="Pethybridge S.J."/>
            <person name="Sun J."/>
            <person name="Steenkamp E.T."/>
            <person name="van der Nest M.A."/>
            <person name="van Wyk S."/>
            <person name="Wingfield M.J."/>
            <person name="Xiong C."/>
            <person name="Yue Q."/>
            <person name="Zhang X."/>
        </authorList>
    </citation>
    <scope>NUCLEOTIDE SEQUENCE [LARGE SCALE GENOMIC DNA]</scope>
    <source>
        <strain evidence="2 3">BP6252</strain>
    </source>
</reference>
<sequence length="346" mass="39349">MEVEDENDVRTNNVLENYKVPVRGDITNKELKAWLKTAPVIIDSRGIPWNDAVLSYLCKIKIVDSSLMDTTVNDNNFWNKLANIYEMNLDLSDGSLDGKEAAIKEWITQACSRLCLKTFTVILEMPIPEYPSGTPISPAAWNLFKFCNGLFARIARIEVRRSSQLKIPCRAFIWEAHHNRRLTRGSHFYPEPDEMIDLISDEGSGLRSNAEDSGIQERQWGSTGNMLETDKINKADLAAHDGEGDSAEKDMTFSDFLKHLGFSEEDLESDEEDDKDMTFLDFVKYLGFSEKDLESDDEDLKRDGVGKREKLQADDNVHRDGKLKHRGGSIEAGMDQNPLSWQRRCS</sequence>
<feature type="region of interest" description="Disordered" evidence="1">
    <location>
        <begin position="203"/>
        <end position="226"/>
    </location>
</feature>
<comment type="caution">
    <text evidence="2">The sequence shown here is derived from an EMBL/GenBank/DDBJ whole genome shotgun (WGS) entry which is preliminary data.</text>
</comment>
<name>A0A3D8SEC2_9HELO</name>
<evidence type="ECO:0000313" key="3">
    <source>
        <dbReference type="Proteomes" id="UP000256645"/>
    </source>
</evidence>